<comment type="subcellular location">
    <subcellularLocation>
        <location evidence="1">Secreted</location>
    </subcellularLocation>
</comment>
<accession>A0ABD3BEC3</accession>
<dbReference type="InterPro" id="IPR002902">
    <property type="entry name" value="GNK2"/>
</dbReference>
<keyword evidence="2" id="KW-0964">Secreted</keyword>
<evidence type="ECO:0000256" key="3">
    <source>
        <dbReference type="ARBA" id="ARBA00022729"/>
    </source>
</evidence>
<organism evidence="8 9">
    <name type="scientific">Castilleja foliolosa</name>
    <dbReference type="NCBI Taxonomy" id="1961234"/>
    <lineage>
        <taxon>Eukaryota</taxon>
        <taxon>Viridiplantae</taxon>
        <taxon>Streptophyta</taxon>
        <taxon>Embryophyta</taxon>
        <taxon>Tracheophyta</taxon>
        <taxon>Spermatophyta</taxon>
        <taxon>Magnoliopsida</taxon>
        <taxon>eudicotyledons</taxon>
        <taxon>Gunneridae</taxon>
        <taxon>Pentapetalae</taxon>
        <taxon>asterids</taxon>
        <taxon>lamiids</taxon>
        <taxon>Lamiales</taxon>
        <taxon>Orobanchaceae</taxon>
        <taxon>Pedicularideae</taxon>
        <taxon>Castillejinae</taxon>
        <taxon>Castilleja</taxon>
    </lineage>
</organism>
<keyword evidence="4" id="KW-0677">Repeat</keyword>
<proteinExistence type="inferred from homology"/>
<name>A0ABD3BEC3_9LAMI</name>
<gene>
    <name evidence="8" type="ORF">CASFOL_040843</name>
</gene>
<evidence type="ECO:0000313" key="9">
    <source>
        <dbReference type="Proteomes" id="UP001632038"/>
    </source>
</evidence>
<keyword evidence="9" id="KW-1185">Reference proteome</keyword>
<keyword evidence="6" id="KW-1133">Transmembrane helix</keyword>
<dbReference type="AlphaFoldDB" id="A0ABD3BEC3"/>
<dbReference type="GO" id="GO:0005576">
    <property type="term" value="C:extracellular region"/>
    <property type="evidence" value="ECO:0007669"/>
    <property type="project" value="UniProtKB-SubCell"/>
</dbReference>
<dbReference type="PANTHER" id="PTHR32411">
    <property type="entry name" value="CYSTEINE-RICH REPEAT SECRETORY PROTEIN 38-RELATED"/>
    <property type="match status" value="1"/>
</dbReference>
<protein>
    <recommendedName>
        <fullName evidence="7">Gnk2-homologous domain-containing protein</fullName>
    </recommendedName>
</protein>
<dbReference type="Gene3D" id="3.30.430.20">
    <property type="entry name" value="Gnk2 domain, C-X8-C-X2-C motif"/>
    <property type="match status" value="2"/>
</dbReference>
<dbReference type="Pfam" id="PF01657">
    <property type="entry name" value="Stress-antifung"/>
    <property type="match status" value="2"/>
</dbReference>
<feature type="domain" description="Gnk2-homologous" evidence="7">
    <location>
        <begin position="146"/>
        <end position="248"/>
    </location>
</feature>
<evidence type="ECO:0000256" key="5">
    <source>
        <dbReference type="ARBA" id="ARBA00038515"/>
    </source>
</evidence>
<keyword evidence="6" id="KW-0472">Membrane</keyword>
<comment type="caution">
    <text evidence="8">The sequence shown here is derived from an EMBL/GenBank/DDBJ whole genome shotgun (WGS) entry which is preliminary data.</text>
</comment>
<feature type="domain" description="Gnk2-homologous" evidence="7">
    <location>
        <begin position="33"/>
        <end position="141"/>
    </location>
</feature>
<dbReference type="PANTHER" id="PTHR32411:SF43">
    <property type="entry name" value="CYSTEINE-RICH REPEAT SECRETORY PROTEIN 38"/>
    <property type="match status" value="1"/>
</dbReference>
<keyword evidence="3" id="KW-0732">Signal</keyword>
<comment type="similarity">
    <text evidence="5">Belongs to the cysteine-rich repeat secretory protein family.</text>
</comment>
<dbReference type="PROSITE" id="PS51473">
    <property type="entry name" value="GNK2"/>
    <property type="match status" value="2"/>
</dbReference>
<dbReference type="InterPro" id="IPR038408">
    <property type="entry name" value="GNK2_sf"/>
</dbReference>
<dbReference type="EMBL" id="JAVIJP010000100">
    <property type="protein sequence ID" value="KAL3615182.1"/>
    <property type="molecule type" value="Genomic_DNA"/>
</dbReference>
<evidence type="ECO:0000259" key="7">
    <source>
        <dbReference type="PROSITE" id="PS51473"/>
    </source>
</evidence>
<evidence type="ECO:0000256" key="6">
    <source>
        <dbReference type="SAM" id="Phobius"/>
    </source>
</evidence>
<dbReference type="CDD" id="cd23509">
    <property type="entry name" value="Gnk2-like"/>
    <property type="match status" value="2"/>
</dbReference>
<evidence type="ECO:0000256" key="1">
    <source>
        <dbReference type="ARBA" id="ARBA00004613"/>
    </source>
</evidence>
<evidence type="ECO:0000256" key="2">
    <source>
        <dbReference type="ARBA" id="ARBA00022525"/>
    </source>
</evidence>
<dbReference type="InterPro" id="IPR050581">
    <property type="entry name" value="CRR_secretory_protein"/>
</dbReference>
<dbReference type="Proteomes" id="UP001632038">
    <property type="component" value="Unassembled WGS sequence"/>
</dbReference>
<keyword evidence="6" id="KW-0812">Transmembrane</keyword>
<evidence type="ECO:0000256" key="4">
    <source>
        <dbReference type="ARBA" id="ARBA00022737"/>
    </source>
</evidence>
<sequence length="250" mass="27897">MSCNNNYLITTILIITIVYFLNIIPIAFSIEEDTELAYNCLSSDKNFTSNYNQTLVSLLNDLTNNTPLHGGYFKATYESSNNSDDSAYGHALCRGDLSPDECHACAQNASNTLIDTTHCPDSRSAIIYRAHCMVKYMDDDFLGKPDFGNAFIMTSTESWESGVSISTTRNLMVSLNSAINSVMYYASMTSTYPYSNLTLQGMVQCTGDVNITDCNECLRSAIFNLDFFDQGARVLKGSCNIRYEIYNFLK</sequence>
<reference evidence="9" key="1">
    <citation type="journal article" date="2024" name="IScience">
        <title>Strigolactones Initiate the Formation of Haustorium-like Structures in Castilleja.</title>
        <authorList>
            <person name="Buerger M."/>
            <person name="Peterson D."/>
            <person name="Chory J."/>
        </authorList>
    </citation>
    <scope>NUCLEOTIDE SEQUENCE [LARGE SCALE GENOMIC DNA]</scope>
</reference>
<feature type="transmembrane region" description="Helical" evidence="6">
    <location>
        <begin position="7"/>
        <end position="28"/>
    </location>
</feature>
<evidence type="ECO:0000313" key="8">
    <source>
        <dbReference type="EMBL" id="KAL3615182.1"/>
    </source>
</evidence>